<dbReference type="InterPro" id="IPR036390">
    <property type="entry name" value="WH_DNA-bd_sf"/>
</dbReference>
<dbReference type="GO" id="GO:0006952">
    <property type="term" value="P:defense response"/>
    <property type="evidence" value="ECO:0007669"/>
    <property type="project" value="UniProtKB-KW"/>
</dbReference>
<dbReference type="Gene3D" id="3.40.50.10140">
    <property type="entry name" value="Toll/interleukin-1 receptor homology (TIR) domain"/>
    <property type="match status" value="1"/>
</dbReference>
<dbReference type="SMART" id="SM00255">
    <property type="entry name" value="TIR"/>
    <property type="match status" value="1"/>
</dbReference>
<dbReference type="InterPro" id="IPR027417">
    <property type="entry name" value="P-loop_NTPase"/>
</dbReference>
<protein>
    <submittedName>
        <fullName evidence="7">PREDICTED: TMV resistance</fullName>
    </submittedName>
</protein>
<dbReference type="Pfam" id="PF23282">
    <property type="entry name" value="WHD_ROQ1"/>
    <property type="match status" value="1"/>
</dbReference>
<dbReference type="InterPro" id="IPR002182">
    <property type="entry name" value="NB-ARC"/>
</dbReference>
<evidence type="ECO:0000256" key="1">
    <source>
        <dbReference type="ARBA" id="ARBA00022614"/>
    </source>
</evidence>
<dbReference type="Gene3D" id="3.40.50.300">
    <property type="entry name" value="P-loop containing nucleotide triphosphate hydrolases"/>
    <property type="match status" value="1"/>
</dbReference>
<dbReference type="SUPFAM" id="SSF46785">
    <property type="entry name" value="Winged helix' DNA-binding domain"/>
    <property type="match status" value="1"/>
</dbReference>
<dbReference type="FunFam" id="3.40.50.10140:FF:000007">
    <property type="entry name" value="Disease resistance protein (TIR-NBS-LRR class)"/>
    <property type="match status" value="1"/>
</dbReference>
<gene>
    <name evidence="7" type="ORF">ALMOND_2B003716</name>
</gene>
<dbReference type="SUPFAM" id="SSF52058">
    <property type="entry name" value="L domain-like"/>
    <property type="match status" value="2"/>
</dbReference>
<reference evidence="8" key="1">
    <citation type="journal article" date="2020" name="Plant J.">
        <title>Transposons played a major role in the diversification between the closely related almond and peach genomes: results from the almond genome sequence.</title>
        <authorList>
            <person name="Alioto T."/>
            <person name="Alexiou K.G."/>
            <person name="Bardil A."/>
            <person name="Barteri F."/>
            <person name="Castanera R."/>
            <person name="Cruz F."/>
            <person name="Dhingra A."/>
            <person name="Duval H."/>
            <person name="Fernandez I Marti A."/>
            <person name="Frias L."/>
            <person name="Galan B."/>
            <person name="Garcia J.L."/>
            <person name="Howad W."/>
            <person name="Gomez-Garrido J."/>
            <person name="Gut M."/>
            <person name="Julca I."/>
            <person name="Morata J."/>
            <person name="Puigdomenech P."/>
            <person name="Ribeca P."/>
            <person name="Rubio Cabetas M.J."/>
            <person name="Vlasova A."/>
            <person name="Wirthensohn M."/>
            <person name="Garcia-Mas J."/>
            <person name="Gabaldon T."/>
            <person name="Casacuberta J.M."/>
            <person name="Arus P."/>
        </authorList>
    </citation>
    <scope>NUCLEOTIDE SEQUENCE [LARGE SCALE GENOMIC DNA]</scope>
    <source>
        <strain evidence="8">cv. Texas</strain>
    </source>
</reference>
<dbReference type="InterPro" id="IPR035897">
    <property type="entry name" value="Toll_tir_struct_dom_sf"/>
</dbReference>
<evidence type="ECO:0000256" key="4">
    <source>
        <dbReference type="ARBA" id="ARBA00023027"/>
    </source>
</evidence>
<dbReference type="InterPro" id="IPR003591">
    <property type="entry name" value="Leu-rich_rpt_typical-subtyp"/>
</dbReference>
<feature type="region of interest" description="Disordered" evidence="5">
    <location>
        <begin position="1343"/>
        <end position="1372"/>
    </location>
</feature>
<dbReference type="PRINTS" id="PR00364">
    <property type="entry name" value="DISEASERSIST"/>
</dbReference>
<dbReference type="InParanoid" id="A0A5E4FHN3"/>
<dbReference type="Pfam" id="PF00931">
    <property type="entry name" value="NB-ARC"/>
    <property type="match status" value="1"/>
</dbReference>
<sequence length="1372" mass="154375">MAGEDDADDSVSPTAGGFRLRWDVFLSFRGEDTRSTITKNIYEELEKRSVRVFRDDDGLNRGDEIASSLLEAIEDSAAAIVVLSPRYAESRWCLEELAKICERSRRLRLMILPVFYQVDPSDVRRQRGPFAEHFRAHERVYENAVVSSWRSAMAKVGGTAGYIFNASKEAELIQLLVKRVLTEIRKTPVGLAAYTVGLDSRVEDMMRLLDVRSKGIRVVGIHGMGGVGKTTLAKALFNRLVGCFECHSFISNVREISAEHEGLVSLQNRLIGSLSSNTMSVNELNTGISAIKAIVYEKRVVIVLDDVDNVNQLNALVGSRQWFYEGSRIIVTTRDKEALPSHLVNELYEVRELHFSQALQLFSYHALRREKPTDTFLTLSEQIVSLTSGLPLALEVFGSYLFERRRIEEWRDALQKLKQIRPRNLQDVLKISYDALDEQEKCIFLDIACLFVTMNMRREDAIDILKGCGFDGEIAIADLVAKSLIKVYEDSILWMHDQVKDMGRQIVTEENVVDPGMRSRLWDRDEILNVFKDDKGTRSIQGIVLDFESMKRPVKDPSGDRISWDNFRRAPTFTSAVTYLKERYKTYLETKAEKKRQVTICSKPLRAMVNLRLLQINYLNLEGRFKFLPAELKWLQWKGCPLNSLPSDFPPRQLAVLDLSRSKIEHLWHGRGNKVAEKLMFLNLTGCFNLTTIPDLSGNRALEKLILERCSKLTKLHASIGNLQTLVHLNLRDCENLIQLPNDVSGLTKLENLILSGCLQLKELPSNMDSMVSLKELLLDGTAVKSLPESIFRFSKLEKLSLNRCKHLKGLPELIGKLHSLKEISLNDSALENLPVSFGYLANLEKLSLLWCKSLTTIPDSIGNLSSLMEFQTYGSGIKELPVSVGSLSNLKELSTGHGQILSRLPDSIGGLNSLVVLKIDQTLITELPHEIGALKSLEKLEMRKCGFLRSLPESIGSMRALTTIVITEADITELPESIGKLENLTMLQLNRCKHLCKLPASIGQLNSLHRLLMVETAVTELPESFGMLSSLMVLNMGKKHPNREDTEEIKFILPTSFSNLSLLCELHAGACNISGKIADDFEKLSSLEVLNLGRNNFYSLPASLRGLSLLRKLLLPHCKKLKALPPLPPSLEEVDAANCTSLESISDISNLENLAMLNLTSCEKVVDIPGLECLKSLVRLYASGCTACSSAIKKRLAKSYMRKIRNLSIPGSKIPDWFSQDVVTFSERKNRVLKSVIIGVVVSLNQQIPDDMREELPAIVDILAQILILDFSTFTSALILLGVPNTNEDQVHLCRYPTHHPLVSQLKDGYKIRVIRREPPMMKGVELKKWGIHLVYEGDDDYEGDEESLNESQQSHSEKMARFFSSFEDSD</sequence>
<dbReference type="InterPro" id="IPR058192">
    <property type="entry name" value="WHD_ROQ1-like"/>
</dbReference>
<dbReference type="OMA" id="REWFYEG"/>
<evidence type="ECO:0000256" key="3">
    <source>
        <dbReference type="ARBA" id="ARBA00022821"/>
    </source>
</evidence>
<dbReference type="Pfam" id="PF01582">
    <property type="entry name" value="TIR"/>
    <property type="match status" value="1"/>
</dbReference>
<dbReference type="Gene3D" id="3.80.10.10">
    <property type="entry name" value="Ribonuclease Inhibitor"/>
    <property type="match status" value="4"/>
</dbReference>
<evidence type="ECO:0000256" key="2">
    <source>
        <dbReference type="ARBA" id="ARBA00022737"/>
    </source>
</evidence>
<dbReference type="SMART" id="SM00369">
    <property type="entry name" value="LRR_TYP"/>
    <property type="match status" value="4"/>
</dbReference>
<accession>A0A5E4FHN3</accession>
<evidence type="ECO:0000259" key="6">
    <source>
        <dbReference type="PROSITE" id="PS50104"/>
    </source>
</evidence>
<keyword evidence="3" id="KW-0611">Plant defense</keyword>
<proteinExistence type="predicted"/>
<keyword evidence="2" id="KW-0677">Repeat</keyword>
<dbReference type="GO" id="GO:0007165">
    <property type="term" value="P:signal transduction"/>
    <property type="evidence" value="ECO:0007669"/>
    <property type="project" value="InterPro"/>
</dbReference>
<organism evidence="7 8">
    <name type="scientific">Prunus dulcis</name>
    <name type="common">Almond</name>
    <name type="synonym">Amygdalus dulcis</name>
    <dbReference type="NCBI Taxonomy" id="3755"/>
    <lineage>
        <taxon>Eukaryota</taxon>
        <taxon>Viridiplantae</taxon>
        <taxon>Streptophyta</taxon>
        <taxon>Embryophyta</taxon>
        <taxon>Tracheophyta</taxon>
        <taxon>Spermatophyta</taxon>
        <taxon>Magnoliopsida</taxon>
        <taxon>eudicotyledons</taxon>
        <taxon>Gunneridae</taxon>
        <taxon>Pentapetalae</taxon>
        <taxon>rosids</taxon>
        <taxon>fabids</taxon>
        <taxon>Rosales</taxon>
        <taxon>Rosaceae</taxon>
        <taxon>Amygdaloideae</taxon>
        <taxon>Amygdaleae</taxon>
        <taxon>Prunus</taxon>
    </lineage>
</organism>
<keyword evidence="1" id="KW-0433">Leucine-rich repeat</keyword>
<dbReference type="SUPFAM" id="SSF52540">
    <property type="entry name" value="P-loop containing nucleoside triphosphate hydrolases"/>
    <property type="match status" value="1"/>
</dbReference>
<dbReference type="InterPro" id="IPR003593">
    <property type="entry name" value="AAA+_ATPase"/>
</dbReference>
<dbReference type="Gene3D" id="1.10.8.430">
    <property type="entry name" value="Helical domain of apoptotic protease-activating factors"/>
    <property type="match status" value="1"/>
</dbReference>
<feature type="domain" description="TIR" evidence="6">
    <location>
        <begin position="20"/>
        <end position="184"/>
    </location>
</feature>
<keyword evidence="4" id="KW-0520">NAD</keyword>
<dbReference type="InterPro" id="IPR042197">
    <property type="entry name" value="Apaf_helical"/>
</dbReference>
<dbReference type="Gramene" id="VVA27674">
    <property type="protein sequence ID" value="VVA27674"/>
    <property type="gene ID" value="Prudul26B003716"/>
</dbReference>
<dbReference type="InterPro" id="IPR032675">
    <property type="entry name" value="LRR_dom_sf"/>
</dbReference>
<dbReference type="PANTHER" id="PTHR11017">
    <property type="entry name" value="LEUCINE-RICH REPEAT-CONTAINING PROTEIN"/>
    <property type="match status" value="1"/>
</dbReference>
<evidence type="ECO:0000313" key="8">
    <source>
        <dbReference type="Proteomes" id="UP000327085"/>
    </source>
</evidence>
<dbReference type="PROSITE" id="PS50104">
    <property type="entry name" value="TIR"/>
    <property type="match status" value="1"/>
</dbReference>
<evidence type="ECO:0000256" key="5">
    <source>
        <dbReference type="SAM" id="MobiDB-lite"/>
    </source>
</evidence>
<dbReference type="GO" id="GO:0043531">
    <property type="term" value="F:ADP binding"/>
    <property type="evidence" value="ECO:0007669"/>
    <property type="project" value="InterPro"/>
</dbReference>
<dbReference type="EMBL" id="CABIKO010000126">
    <property type="protein sequence ID" value="VVA27674.1"/>
    <property type="molecule type" value="Genomic_DNA"/>
</dbReference>
<dbReference type="SMART" id="SM00382">
    <property type="entry name" value="AAA"/>
    <property type="match status" value="1"/>
</dbReference>
<dbReference type="SUPFAM" id="SSF52200">
    <property type="entry name" value="Toll/Interleukin receptor TIR domain"/>
    <property type="match status" value="1"/>
</dbReference>
<dbReference type="FunCoup" id="A0A5E4FHN3">
    <property type="interactions" value="97"/>
</dbReference>
<name>A0A5E4FHN3_PRUDU</name>
<dbReference type="PANTHER" id="PTHR11017:SF385">
    <property type="entry name" value="DISEASE RESISTANCE PROTEIN (TIR-NBS-LRR CLASS)-RELATED"/>
    <property type="match status" value="1"/>
</dbReference>
<dbReference type="InterPro" id="IPR000157">
    <property type="entry name" value="TIR_dom"/>
</dbReference>
<dbReference type="InterPro" id="IPR044974">
    <property type="entry name" value="Disease_R_plants"/>
</dbReference>
<evidence type="ECO:0000313" key="7">
    <source>
        <dbReference type="EMBL" id="VVA27674.1"/>
    </source>
</evidence>
<dbReference type="Proteomes" id="UP000327085">
    <property type="component" value="Chromosome 1"/>
</dbReference>